<dbReference type="InterPro" id="IPR024072">
    <property type="entry name" value="DHFR-like_dom_sf"/>
</dbReference>
<reference evidence="2" key="1">
    <citation type="submission" date="2021-04" db="EMBL/GenBank/DDBJ databases">
        <authorList>
            <person name="Yoon J."/>
        </authorList>
    </citation>
    <scope>NUCLEOTIDE SEQUENCE</scope>
    <source>
        <strain evidence="2">KMU-90</strain>
    </source>
</reference>
<dbReference type="GO" id="GO:0008703">
    <property type="term" value="F:5-amino-6-(5-phosphoribosylamino)uracil reductase activity"/>
    <property type="evidence" value="ECO:0007669"/>
    <property type="project" value="InterPro"/>
</dbReference>
<dbReference type="PANTHER" id="PTHR38011">
    <property type="entry name" value="DIHYDROFOLATE REDUCTASE FAMILY PROTEIN (AFU_ORTHOLOGUE AFUA_8G06820)"/>
    <property type="match status" value="1"/>
</dbReference>
<dbReference type="InterPro" id="IPR050765">
    <property type="entry name" value="Riboflavin_Biosynth_HTPR"/>
</dbReference>
<dbReference type="EMBL" id="JAGTUU010000008">
    <property type="protein sequence ID" value="MBS0126000.1"/>
    <property type="molecule type" value="Genomic_DNA"/>
</dbReference>
<dbReference type="Gene3D" id="3.40.430.10">
    <property type="entry name" value="Dihydrofolate Reductase, subunit A"/>
    <property type="match status" value="1"/>
</dbReference>
<feature type="domain" description="Bacterial bifunctional deaminase-reductase C-terminal" evidence="1">
    <location>
        <begin position="11"/>
        <end position="175"/>
    </location>
</feature>
<gene>
    <name evidence="2" type="ORF">KB874_18095</name>
</gene>
<evidence type="ECO:0000313" key="2">
    <source>
        <dbReference type="EMBL" id="MBS0126000.1"/>
    </source>
</evidence>
<proteinExistence type="predicted"/>
<sequence>MTDTPRITGHVFIATSLDGFIARDDDGLDWLMKQPVEDEDHGYDAFIARMDGVVMGRRSFERVRDLPDWPYDKPVVVVSQSLDPALLPDSLAERVRITRATPLRLMEALQEEGWSTVYVDGGKLIQSFLRAGLIHEMTITRAPVLLGGGVPLFGLLEEDVDFDLIETRAFRSGLVSTTYRLRE</sequence>
<dbReference type="PANTHER" id="PTHR38011:SF11">
    <property type="entry name" value="2,5-DIAMINO-6-RIBOSYLAMINO-4(3H)-PYRIMIDINONE 5'-PHOSPHATE REDUCTASE"/>
    <property type="match status" value="1"/>
</dbReference>
<accession>A0A8J8B9Y0</accession>
<dbReference type="Pfam" id="PF01872">
    <property type="entry name" value="RibD_C"/>
    <property type="match status" value="1"/>
</dbReference>
<evidence type="ECO:0000259" key="1">
    <source>
        <dbReference type="Pfam" id="PF01872"/>
    </source>
</evidence>
<dbReference type="InterPro" id="IPR002734">
    <property type="entry name" value="RibDG_C"/>
</dbReference>
<comment type="caution">
    <text evidence="2">The sequence shown here is derived from an EMBL/GenBank/DDBJ whole genome shotgun (WGS) entry which is preliminary data.</text>
</comment>
<dbReference type="RefSeq" id="WP_212537971.1">
    <property type="nucleotide sequence ID" value="NZ_JAGTUU010000008.1"/>
</dbReference>
<dbReference type="Proteomes" id="UP000681356">
    <property type="component" value="Unassembled WGS sequence"/>
</dbReference>
<protein>
    <submittedName>
        <fullName evidence="2">Dihydrofolate reductase</fullName>
    </submittedName>
</protein>
<keyword evidence="3" id="KW-1185">Reference proteome</keyword>
<dbReference type="AlphaFoldDB" id="A0A8J8B9Y0"/>
<evidence type="ECO:0000313" key="3">
    <source>
        <dbReference type="Proteomes" id="UP000681356"/>
    </source>
</evidence>
<name>A0A8J8B9Y0_9RHOB</name>
<dbReference type="SUPFAM" id="SSF53597">
    <property type="entry name" value="Dihydrofolate reductase-like"/>
    <property type="match status" value="1"/>
</dbReference>
<organism evidence="2 3">
    <name type="scientific">Thetidibacter halocola</name>
    <dbReference type="NCBI Taxonomy" id="2827239"/>
    <lineage>
        <taxon>Bacteria</taxon>
        <taxon>Pseudomonadati</taxon>
        <taxon>Pseudomonadota</taxon>
        <taxon>Alphaproteobacteria</taxon>
        <taxon>Rhodobacterales</taxon>
        <taxon>Roseobacteraceae</taxon>
        <taxon>Thetidibacter</taxon>
    </lineage>
</organism>
<dbReference type="GO" id="GO:0009231">
    <property type="term" value="P:riboflavin biosynthetic process"/>
    <property type="evidence" value="ECO:0007669"/>
    <property type="project" value="InterPro"/>
</dbReference>